<gene>
    <name evidence="2" type="ORF">EV212_10468</name>
</gene>
<dbReference type="NCBIfam" id="TIGR00444">
    <property type="entry name" value="mazG"/>
    <property type="match status" value="1"/>
</dbReference>
<dbReference type="GO" id="GO:0046081">
    <property type="term" value="P:dUTP catabolic process"/>
    <property type="evidence" value="ECO:0007669"/>
    <property type="project" value="TreeGrafter"/>
</dbReference>
<accession>A0A4R2LG36</accession>
<dbReference type="InterPro" id="IPR048015">
    <property type="entry name" value="NTP-PPase_MazG-like_N"/>
</dbReference>
<dbReference type="CDD" id="cd11529">
    <property type="entry name" value="NTP-PPase_MazG_Cterm"/>
    <property type="match status" value="1"/>
</dbReference>
<dbReference type="GO" id="GO:0006203">
    <property type="term" value="P:dGTP catabolic process"/>
    <property type="evidence" value="ECO:0007669"/>
    <property type="project" value="TreeGrafter"/>
</dbReference>
<dbReference type="SUPFAM" id="SSF101386">
    <property type="entry name" value="all-alpha NTP pyrophosphatases"/>
    <property type="match status" value="2"/>
</dbReference>
<dbReference type="CDD" id="cd11528">
    <property type="entry name" value="NTP-PPase_MazG_Nterm"/>
    <property type="match status" value="1"/>
</dbReference>
<dbReference type="FunFam" id="1.10.287.1080:FF:000001">
    <property type="entry name" value="Nucleoside triphosphate pyrophosphohydrolase"/>
    <property type="match status" value="1"/>
</dbReference>
<dbReference type="Pfam" id="PF03819">
    <property type="entry name" value="MazG"/>
    <property type="match status" value="2"/>
</dbReference>
<dbReference type="Proteomes" id="UP000295711">
    <property type="component" value="Unassembled WGS sequence"/>
</dbReference>
<feature type="domain" description="NTP pyrophosphohydrolase MazG-like" evidence="1">
    <location>
        <begin position="31"/>
        <end position="108"/>
    </location>
</feature>
<dbReference type="GO" id="GO:0047429">
    <property type="term" value="F:nucleoside triphosphate diphosphatase activity"/>
    <property type="evidence" value="ECO:0007669"/>
    <property type="project" value="InterPro"/>
</dbReference>
<evidence type="ECO:0000259" key="1">
    <source>
        <dbReference type="Pfam" id="PF03819"/>
    </source>
</evidence>
<sequence>MENKTTYTFEDFQNIIARLRAKDGCPWDQVQTHESLRDGMLEEAYEVVEGIDIYQATGDDHNLCEELGDVLLHIVMHARIAEEEGRFTMSDVIQGISEKMIHRHPHVFGTVKADTPEQVLDNWEAIKQKEKDEQTISEGMRRVARALPANIRAAKVQKKAARVGFDFEDYHQAADKVAEELQEVLDAAEKGRQEAVFEEFGDLMFSAVNLSRFLDVNAENALTNATEKFINRFEYIEGTAEKQGLKLKHMTIGEMDELWNEIKHLKDSDI</sequence>
<evidence type="ECO:0000313" key="3">
    <source>
        <dbReference type="Proteomes" id="UP000295711"/>
    </source>
</evidence>
<dbReference type="InterPro" id="IPR011551">
    <property type="entry name" value="NTP_PyrPHydrolase_MazG"/>
</dbReference>
<dbReference type="EMBL" id="SLXA01000004">
    <property type="protein sequence ID" value="TCO85015.1"/>
    <property type="molecule type" value="Genomic_DNA"/>
</dbReference>
<dbReference type="GO" id="GO:0006950">
    <property type="term" value="P:response to stress"/>
    <property type="evidence" value="ECO:0007669"/>
    <property type="project" value="UniProtKB-ARBA"/>
</dbReference>
<evidence type="ECO:0000313" key="2">
    <source>
        <dbReference type="EMBL" id="TCO85015.1"/>
    </source>
</evidence>
<dbReference type="GO" id="GO:0046076">
    <property type="term" value="P:dTTP catabolic process"/>
    <property type="evidence" value="ECO:0007669"/>
    <property type="project" value="TreeGrafter"/>
</dbReference>
<reference evidence="2 3" key="1">
    <citation type="submission" date="2019-03" db="EMBL/GenBank/DDBJ databases">
        <title>Genomic Encyclopedia of Type Strains, Phase IV (KMG-IV): sequencing the most valuable type-strain genomes for metagenomic binning, comparative biology and taxonomic classification.</title>
        <authorList>
            <person name="Goeker M."/>
        </authorList>
    </citation>
    <scope>NUCLEOTIDE SEQUENCE [LARGE SCALE GENOMIC DNA]</scope>
    <source>
        <strain evidence="2 3">DSM 28559</strain>
    </source>
</reference>
<dbReference type="NCBIfam" id="NF007113">
    <property type="entry name" value="PRK09562.1"/>
    <property type="match status" value="1"/>
</dbReference>
<keyword evidence="2" id="KW-0489">Methyltransferase</keyword>
<dbReference type="GO" id="GO:0032259">
    <property type="term" value="P:methylation"/>
    <property type="evidence" value="ECO:0007669"/>
    <property type="project" value="UniProtKB-KW"/>
</dbReference>
<dbReference type="InterPro" id="IPR048011">
    <property type="entry name" value="NTP-PPase_MazG-like_C"/>
</dbReference>
<dbReference type="GO" id="GO:0046047">
    <property type="term" value="P:TTP catabolic process"/>
    <property type="evidence" value="ECO:0007669"/>
    <property type="project" value="TreeGrafter"/>
</dbReference>
<dbReference type="FunFam" id="1.10.287.1080:FF:000003">
    <property type="entry name" value="Nucleoside triphosphate pyrophosphohydrolase"/>
    <property type="match status" value="1"/>
</dbReference>
<dbReference type="PANTHER" id="PTHR30522:SF0">
    <property type="entry name" value="NUCLEOSIDE TRIPHOSPHATE PYROPHOSPHOHYDROLASE"/>
    <property type="match status" value="1"/>
</dbReference>
<dbReference type="OrthoDB" id="9808939at2"/>
<dbReference type="Gene3D" id="1.10.287.1080">
    <property type="entry name" value="MazG-like"/>
    <property type="match status" value="2"/>
</dbReference>
<dbReference type="GO" id="GO:0008168">
    <property type="term" value="F:methyltransferase activity"/>
    <property type="evidence" value="ECO:0007669"/>
    <property type="project" value="UniProtKB-KW"/>
</dbReference>
<comment type="caution">
    <text evidence="2">The sequence shown here is derived from an EMBL/GenBank/DDBJ whole genome shotgun (WGS) entry which is preliminary data.</text>
</comment>
<dbReference type="InterPro" id="IPR004518">
    <property type="entry name" value="MazG-like_dom"/>
</dbReference>
<keyword evidence="2" id="KW-0808">Transferase</keyword>
<feature type="domain" description="NTP pyrophosphohydrolase MazG-like" evidence="1">
    <location>
        <begin position="174"/>
        <end position="233"/>
    </location>
</feature>
<dbReference type="PANTHER" id="PTHR30522">
    <property type="entry name" value="NUCLEOSIDE TRIPHOSPHATE PYROPHOSPHOHYDROLASE"/>
    <property type="match status" value="1"/>
</dbReference>
<name>A0A4R2LG36_9FIRM</name>
<proteinExistence type="predicted"/>
<keyword evidence="3" id="KW-1185">Reference proteome</keyword>
<dbReference type="GO" id="GO:0046052">
    <property type="term" value="P:UTP catabolic process"/>
    <property type="evidence" value="ECO:0007669"/>
    <property type="project" value="TreeGrafter"/>
</dbReference>
<dbReference type="AlphaFoldDB" id="A0A4R2LG36"/>
<dbReference type="GO" id="GO:0046061">
    <property type="term" value="P:dATP catabolic process"/>
    <property type="evidence" value="ECO:0007669"/>
    <property type="project" value="TreeGrafter"/>
</dbReference>
<dbReference type="RefSeq" id="WP_132090231.1">
    <property type="nucleotide sequence ID" value="NZ_JANKAQ010000004.1"/>
</dbReference>
<protein>
    <submittedName>
        <fullName evidence="2">Tetrapyrrole methylase family protein/MazG family protein</fullName>
    </submittedName>
</protein>
<organism evidence="2 3">
    <name type="scientific">Frisingicoccus caecimuris</name>
    <dbReference type="NCBI Taxonomy" id="1796636"/>
    <lineage>
        <taxon>Bacteria</taxon>
        <taxon>Bacillati</taxon>
        <taxon>Bacillota</taxon>
        <taxon>Clostridia</taxon>
        <taxon>Lachnospirales</taxon>
        <taxon>Lachnospiraceae</taxon>
        <taxon>Frisingicoccus</taxon>
    </lineage>
</organism>